<dbReference type="Gene3D" id="3.20.20.80">
    <property type="entry name" value="Glycosidases"/>
    <property type="match status" value="1"/>
</dbReference>
<keyword evidence="13" id="KW-1185">Reference proteome</keyword>
<evidence type="ECO:0000256" key="5">
    <source>
        <dbReference type="ARBA" id="ARBA00022676"/>
    </source>
</evidence>
<evidence type="ECO:0000256" key="8">
    <source>
        <dbReference type="ARBA" id="ARBA00031423"/>
    </source>
</evidence>
<evidence type="ECO:0000259" key="11">
    <source>
        <dbReference type="Pfam" id="PF21226"/>
    </source>
</evidence>
<keyword evidence="6 10" id="KW-0808">Transferase</keyword>
<feature type="domain" description="MalQ N-terminal beta-sandwich" evidence="11">
    <location>
        <begin position="128"/>
        <end position="218"/>
    </location>
</feature>
<dbReference type="NCBIfam" id="TIGR00217">
    <property type="entry name" value="malQ"/>
    <property type="match status" value="1"/>
</dbReference>
<evidence type="ECO:0000313" key="13">
    <source>
        <dbReference type="Proteomes" id="UP000316181"/>
    </source>
</evidence>
<dbReference type="InterPro" id="IPR048458">
    <property type="entry name" value="MalQ_N"/>
</dbReference>
<dbReference type="InterPro" id="IPR003385">
    <property type="entry name" value="Glyco_hydro_77"/>
</dbReference>
<evidence type="ECO:0000256" key="7">
    <source>
        <dbReference type="ARBA" id="ARBA00023277"/>
    </source>
</evidence>
<evidence type="ECO:0000256" key="2">
    <source>
        <dbReference type="ARBA" id="ARBA00005684"/>
    </source>
</evidence>
<dbReference type="EMBL" id="VFNV01000001">
    <property type="protein sequence ID" value="TQK77391.1"/>
    <property type="molecule type" value="Genomic_DNA"/>
</dbReference>
<dbReference type="EC" id="2.4.1.25" evidence="3 10"/>
<evidence type="ECO:0000256" key="1">
    <source>
        <dbReference type="ARBA" id="ARBA00000439"/>
    </source>
</evidence>
<dbReference type="SUPFAM" id="SSF51445">
    <property type="entry name" value="(Trans)glycosidases"/>
    <property type="match status" value="1"/>
</dbReference>
<reference evidence="12 13" key="1">
    <citation type="submission" date="2019-06" db="EMBL/GenBank/DDBJ databases">
        <title>Sequencing the genomes of 1000 actinobacteria strains.</title>
        <authorList>
            <person name="Klenk H.-P."/>
        </authorList>
    </citation>
    <scope>NUCLEOTIDE SEQUENCE [LARGE SCALE GENOMIC DNA]</scope>
    <source>
        <strain evidence="12 13">DSM 10596</strain>
    </source>
</reference>
<keyword evidence="5 10" id="KW-0328">Glycosyltransferase</keyword>
<dbReference type="GO" id="GO:0004134">
    <property type="term" value="F:4-alpha-glucanotransferase activity"/>
    <property type="evidence" value="ECO:0007669"/>
    <property type="project" value="UniProtKB-EC"/>
</dbReference>
<dbReference type="GO" id="GO:0005975">
    <property type="term" value="P:carbohydrate metabolic process"/>
    <property type="evidence" value="ECO:0007669"/>
    <property type="project" value="InterPro"/>
</dbReference>
<evidence type="ECO:0000313" key="12">
    <source>
        <dbReference type="EMBL" id="TQK77391.1"/>
    </source>
</evidence>
<dbReference type="PANTHER" id="PTHR32438:SF5">
    <property type="entry name" value="4-ALPHA-GLUCANOTRANSFERASE DPE1, CHLOROPLASTIC_AMYLOPLASTIC"/>
    <property type="match status" value="1"/>
</dbReference>
<comment type="similarity">
    <text evidence="2 10">Belongs to the disproportionating enzyme family.</text>
</comment>
<keyword evidence="7 10" id="KW-0119">Carbohydrate metabolism</keyword>
<sequence>MWTYIGVSALKETMLLRLSASLPGCVAMERGVAWGGARPQISGKIRAVEPFNAPAETMSAPPSERLTHLASLYGIQDRHQGHSGSIERVGAGTLVAILAAMGVKADTPAAVEHAIAQAQLRAWNAMIAPTTVVREGEPKDVWVHVAHGAPAHLHLEIEETGDKVFPVQLDRWVDPVELSGTLTGRATFQIPADLPVGYHTMVAQSGDVISTGTLIVVPQRVPEPPTRMWGVMAQLYSIHSAQSWGVGDFADLGDLCHLMARRLGADFALINPVHAVEPTAPLTPSPYLPTSRRFVSPWYLRVEQIREAAYLCAADREKVARLADAAAAATAPLAGKHAARLVDRDTAWTAKLAALRIVHAVPLPPARRDAFERFCAEQGKALDDFALWSVLYQEFGPAPWPAGYESPQSASSVATRRTHGAEILFHKWLQWVAFEQLSQAQHSALEAGMKLGIMQDLAVGVHPQGADVWALGELLAQGVSVGAPPDMYNQLGQDWSQPPWRPDALDATAYQAYRGMLRSMFQHCGAVRIDHVIGLFRLWWIPRGADPRFGAYVRYDHEALVGILCLEAQRAGVAVVGEDLGTFEHWVSDYLADRGLLGTAVLWFEKEWDGSVKAPEHYRRSALATVTTHDLPPTAGYLELEHVRLREELGLLTVPVAEETASAEAEIATVRAALIARGLLDPNGPVDLDDTIVALHRYLAMTPSLLQGVALVDLVGERRTQNQPGTDQEYPNWRVPLTDGTGSEVLLEDIADAPLAGRIAAAMNGPDRAW</sequence>
<dbReference type="Pfam" id="PF21226">
    <property type="entry name" value="MalQ_N"/>
    <property type="match status" value="1"/>
</dbReference>
<accession>A0A542SRZ5</accession>
<gene>
    <name evidence="12" type="ORF">FB389_2123</name>
</gene>
<proteinExistence type="inferred from homology"/>
<dbReference type="PANTHER" id="PTHR32438">
    <property type="entry name" value="4-ALPHA-GLUCANOTRANSFERASE DPE1, CHLOROPLASTIC/AMYLOPLASTIC"/>
    <property type="match status" value="1"/>
</dbReference>
<dbReference type="AlphaFoldDB" id="A0A542SRZ5"/>
<evidence type="ECO:0000256" key="4">
    <source>
        <dbReference type="ARBA" id="ARBA00020295"/>
    </source>
</evidence>
<evidence type="ECO:0000256" key="6">
    <source>
        <dbReference type="ARBA" id="ARBA00022679"/>
    </source>
</evidence>
<evidence type="ECO:0000256" key="3">
    <source>
        <dbReference type="ARBA" id="ARBA00012560"/>
    </source>
</evidence>
<name>A0A542SRZ5_9MICO</name>
<comment type="catalytic activity">
    <reaction evidence="1 10">
        <text>Transfers a segment of a (1-&gt;4)-alpha-D-glucan to a new position in an acceptor, which may be glucose or a (1-&gt;4)-alpha-D-glucan.</text>
        <dbReference type="EC" id="2.4.1.25"/>
    </reaction>
</comment>
<dbReference type="Proteomes" id="UP000316181">
    <property type="component" value="Unassembled WGS sequence"/>
</dbReference>
<dbReference type="Pfam" id="PF02446">
    <property type="entry name" value="Glyco_hydro_77"/>
    <property type="match status" value="1"/>
</dbReference>
<evidence type="ECO:0000256" key="10">
    <source>
        <dbReference type="RuleBase" id="RU361207"/>
    </source>
</evidence>
<dbReference type="InterPro" id="IPR017853">
    <property type="entry name" value="GH"/>
</dbReference>
<comment type="caution">
    <text evidence="12">The sequence shown here is derived from an EMBL/GenBank/DDBJ whole genome shotgun (WGS) entry which is preliminary data.</text>
</comment>
<evidence type="ECO:0000256" key="9">
    <source>
        <dbReference type="ARBA" id="ARBA00031501"/>
    </source>
</evidence>
<organism evidence="12 13">
    <name type="scientific">Rarobacter incanus</name>
    <dbReference type="NCBI Taxonomy" id="153494"/>
    <lineage>
        <taxon>Bacteria</taxon>
        <taxon>Bacillati</taxon>
        <taxon>Actinomycetota</taxon>
        <taxon>Actinomycetes</taxon>
        <taxon>Micrococcales</taxon>
        <taxon>Rarobacteraceae</taxon>
        <taxon>Rarobacter</taxon>
    </lineage>
</organism>
<protein>
    <recommendedName>
        <fullName evidence="4 10">4-alpha-glucanotransferase</fullName>
        <ecNumber evidence="3 10">2.4.1.25</ecNumber>
    </recommendedName>
    <alternativeName>
        <fullName evidence="8 10">Amylomaltase</fullName>
    </alternativeName>
    <alternativeName>
        <fullName evidence="9 10">Disproportionating enzyme</fullName>
    </alternativeName>
</protein>